<evidence type="ECO:0000256" key="3">
    <source>
        <dbReference type="ARBA" id="ARBA00038859"/>
    </source>
</evidence>
<dbReference type="Pfam" id="PF05025">
    <property type="entry name" value="RbsD_FucU"/>
    <property type="match status" value="1"/>
</dbReference>
<dbReference type="SUPFAM" id="SSF102546">
    <property type="entry name" value="RbsD-like"/>
    <property type="match status" value="1"/>
</dbReference>
<dbReference type="GO" id="GO:0036373">
    <property type="term" value="F:L-fucose mutarotase activity"/>
    <property type="evidence" value="ECO:0007669"/>
    <property type="project" value="UniProtKB-EC"/>
</dbReference>
<proteinExistence type="predicted"/>
<dbReference type="GO" id="GO:0006004">
    <property type="term" value="P:fucose metabolic process"/>
    <property type="evidence" value="ECO:0007669"/>
    <property type="project" value="TreeGrafter"/>
</dbReference>
<evidence type="ECO:0000256" key="2">
    <source>
        <dbReference type="ARBA" id="ARBA00036324"/>
    </source>
</evidence>
<dbReference type="InterPro" id="IPR007721">
    <property type="entry name" value="RbsD_FucU"/>
</dbReference>
<dbReference type="AlphaFoldDB" id="A0A382Q935"/>
<evidence type="ECO:0000256" key="1">
    <source>
        <dbReference type="ARBA" id="ARBA00023235"/>
    </source>
</evidence>
<protein>
    <recommendedName>
        <fullName evidence="3">L-fucose mutarotase</fullName>
        <ecNumber evidence="3">5.1.3.29</ecNumber>
    </recommendedName>
</protein>
<gene>
    <name evidence="4" type="ORF">METZ01_LOCUS333615</name>
</gene>
<dbReference type="InterPro" id="IPR050443">
    <property type="entry name" value="RbsD/FucU_mutarotase"/>
</dbReference>
<accession>A0A382Q935</accession>
<dbReference type="Gene3D" id="3.40.1650.10">
    <property type="entry name" value="RbsD-like domain"/>
    <property type="match status" value="1"/>
</dbReference>
<comment type="catalytic activity">
    <reaction evidence="2">
        <text>alpha-L-fucose = beta-L-fucose</text>
        <dbReference type="Rhea" id="RHEA:25580"/>
        <dbReference type="ChEBI" id="CHEBI:42548"/>
        <dbReference type="ChEBI" id="CHEBI:42589"/>
        <dbReference type="EC" id="5.1.3.29"/>
    </reaction>
</comment>
<sequence length="152" mass="17359">MLINIDPILSPDILKTMREMGHGDRLVISDINFPAHSNHDRVHRLDGLDMATVMRAVLSAFPLDSFVQSAVHRMEIDNSPDEINDANKEVIDVIKEVSGDHWNIGSFERQQFYNESKNTYAFITTSERRPYCNFILTKGVIKPDGSVWILDK</sequence>
<dbReference type="InterPro" id="IPR023750">
    <property type="entry name" value="RbsD-like_sf"/>
</dbReference>
<evidence type="ECO:0000313" key="4">
    <source>
        <dbReference type="EMBL" id="SVC80761.1"/>
    </source>
</evidence>
<keyword evidence="1" id="KW-0413">Isomerase</keyword>
<name>A0A382Q935_9ZZZZ</name>
<dbReference type="PANTHER" id="PTHR31690:SF4">
    <property type="entry name" value="FUCOSE MUTAROTASE"/>
    <property type="match status" value="1"/>
</dbReference>
<dbReference type="GO" id="GO:0042806">
    <property type="term" value="F:fucose binding"/>
    <property type="evidence" value="ECO:0007669"/>
    <property type="project" value="TreeGrafter"/>
</dbReference>
<dbReference type="PANTHER" id="PTHR31690">
    <property type="entry name" value="FUCOSE MUTAROTASE"/>
    <property type="match status" value="1"/>
</dbReference>
<dbReference type="EC" id="5.1.3.29" evidence="3"/>
<dbReference type="EMBL" id="UINC01112083">
    <property type="protein sequence ID" value="SVC80761.1"/>
    <property type="molecule type" value="Genomic_DNA"/>
</dbReference>
<organism evidence="4">
    <name type="scientific">marine metagenome</name>
    <dbReference type="NCBI Taxonomy" id="408172"/>
    <lineage>
        <taxon>unclassified sequences</taxon>
        <taxon>metagenomes</taxon>
        <taxon>ecological metagenomes</taxon>
    </lineage>
</organism>
<reference evidence="4" key="1">
    <citation type="submission" date="2018-05" db="EMBL/GenBank/DDBJ databases">
        <authorList>
            <person name="Lanie J.A."/>
            <person name="Ng W.-L."/>
            <person name="Kazmierczak K.M."/>
            <person name="Andrzejewski T.M."/>
            <person name="Davidsen T.M."/>
            <person name="Wayne K.J."/>
            <person name="Tettelin H."/>
            <person name="Glass J.I."/>
            <person name="Rusch D."/>
            <person name="Podicherti R."/>
            <person name="Tsui H.-C.T."/>
            <person name="Winkler M.E."/>
        </authorList>
    </citation>
    <scope>NUCLEOTIDE SEQUENCE</scope>
</reference>